<evidence type="ECO:0000256" key="7">
    <source>
        <dbReference type="SAM" id="MobiDB-lite"/>
    </source>
</evidence>
<protein>
    <submittedName>
        <fullName evidence="9">Adp-dependent glucokinase</fullName>
    </submittedName>
</protein>
<dbReference type="InterPro" id="IPR007666">
    <property type="entry name" value="ADP_PFK/GK"/>
</dbReference>
<evidence type="ECO:0000256" key="1">
    <source>
        <dbReference type="ARBA" id="ARBA00022490"/>
    </source>
</evidence>
<evidence type="ECO:0000313" key="10">
    <source>
        <dbReference type="Proteomes" id="UP001146793"/>
    </source>
</evidence>
<dbReference type="InterPro" id="IPR029056">
    <property type="entry name" value="Ribokinase-like"/>
</dbReference>
<proteinExistence type="predicted"/>
<dbReference type="Gene3D" id="3.40.1190.20">
    <property type="match status" value="1"/>
</dbReference>
<evidence type="ECO:0000256" key="4">
    <source>
        <dbReference type="ARBA" id="ARBA00022777"/>
    </source>
</evidence>
<dbReference type="EMBL" id="JANTQA010000023">
    <property type="protein sequence ID" value="KAJ3445253.1"/>
    <property type="molecule type" value="Genomic_DNA"/>
</dbReference>
<evidence type="ECO:0000313" key="9">
    <source>
        <dbReference type="EMBL" id="KAJ3445253.1"/>
    </source>
</evidence>
<dbReference type="GO" id="GO:0006096">
    <property type="term" value="P:glycolytic process"/>
    <property type="evidence" value="ECO:0007669"/>
    <property type="project" value="UniProtKB-KW"/>
</dbReference>
<comment type="caution">
    <text evidence="9">The sequence shown here is derived from an EMBL/GenBank/DDBJ whole genome shotgun (WGS) entry which is preliminary data.</text>
</comment>
<dbReference type="PROSITE" id="PS51255">
    <property type="entry name" value="ADPK"/>
    <property type="match status" value="1"/>
</dbReference>
<sequence length="521" mass="59463">MLSFAQLFVIVCLLSLACSLKVDQVLEDYQENGLKPDLECSNTFAVGYSISQDILVDGQQFFTKYLETLETPNEYTSKSHDQINSQTDFLESVLYYFENGGFPYFYVSNKELITSIDNLLQEIQEKTETMGGNPFYLADVLARHGCSTLLGTESNSRIKSKLPEKIDTLDLCYVLQGTTMNDLEIIEKVNENANSNENENENENEKEKENTSDLENQEEQTKPIKRIVFQFQQGQSLLSYSSKSESRIMITWDKAAITLPNMEDLHSHVNELQPTVFSFGGFPVADKATEGVQQERMREIKMFLEGLPQKVSVHFDMSTHWTNSFTDSFMDDFFPLIDSIALNHQSFKSIVAALDWPPHVMDEFSKQSPSSQLLHRMMMQLLSPATQSEQESGRSGLSKIHFQAKGFNMLGFLWKYWDKPSLMDSLTKSSIEPALFGCAQSEQELINSISQSAEHQFECLLEEKELKNMINYNQKYKILKSYGIKDYNFFIAPRISCKNQAKKLGFEEAVSAASLAYSKRN</sequence>
<keyword evidence="1" id="KW-0963">Cytoplasm</keyword>
<feature type="signal peptide" evidence="8">
    <location>
        <begin position="1"/>
        <end position="19"/>
    </location>
</feature>
<keyword evidence="6" id="KW-0324">Glycolysis</keyword>
<dbReference type="Proteomes" id="UP001146793">
    <property type="component" value="Unassembled WGS sequence"/>
</dbReference>
<evidence type="ECO:0000256" key="6">
    <source>
        <dbReference type="ARBA" id="ARBA00023152"/>
    </source>
</evidence>
<dbReference type="GO" id="GO:0046872">
    <property type="term" value="F:metal ion binding"/>
    <property type="evidence" value="ECO:0007669"/>
    <property type="project" value="UniProtKB-KW"/>
</dbReference>
<keyword evidence="2" id="KW-0808">Transferase</keyword>
<keyword evidence="3" id="KW-0479">Metal-binding</keyword>
<keyword evidence="8" id="KW-0732">Signal</keyword>
<reference evidence="9" key="1">
    <citation type="submission" date="2022-08" db="EMBL/GenBank/DDBJ databases">
        <title>Novel sulphate-reducing endosymbionts in the free-living metamonad Anaeramoeba.</title>
        <authorList>
            <person name="Jerlstrom-Hultqvist J."/>
            <person name="Cepicka I."/>
            <person name="Gallot-Lavallee L."/>
            <person name="Salas-Leiva D."/>
            <person name="Curtis B.A."/>
            <person name="Zahonova K."/>
            <person name="Pipaliya S."/>
            <person name="Dacks J."/>
            <person name="Roger A.J."/>
        </authorList>
    </citation>
    <scope>NUCLEOTIDE SEQUENCE</scope>
    <source>
        <strain evidence="9">Busselton2</strain>
    </source>
</reference>
<evidence type="ECO:0000256" key="2">
    <source>
        <dbReference type="ARBA" id="ARBA00022679"/>
    </source>
</evidence>
<feature type="region of interest" description="Disordered" evidence="7">
    <location>
        <begin position="191"/>
        <end position="219"/>
    </location>
</feature>
<gene>
    <name evidence="9" type="ORF">M0812_11123</name>
</gene>
<name>A0AAV7ZTA9_9EUKA</name>
<dbReference type="SUPFAM" id="SSF53613">
    <property type="entry name" value="Ribokinase-like"/>
    <property type="match status" value="1"/>
</dbReference>
<evidence type="ECO:0000256" key="8">
    <source>
        <dbReference type="SAM" id="SignalP"/>
    </source>
</evidence>
<dbReference type="GO" id="GO:0043843">
    <property type="term" value="F:ADP-specific glucokinase activity"/>
    <property type="evidence" value="ECO:0007669"/>
    <property type="project" value="TreeGrafter"/>
</dbReference>
<dbReference type="GO" id="GO:0005783">
    <property type="term" value="C:endoplasmic reticulum"/>
    <property type="evidence" value="ECO:0007669"/>
    <property type="project" value="TreeGrafter"/>
</dbReference>
<evidence type="ECO:0000256" key="5">
    <source>
        <dbReference type="ARBA" id="ARBA00022842"/>
    </source>
</evidence>
<dbReference type="PANTHER" id="PTHR21208:SF1">
    <property type="entry name" value="ADP-DEPENDENT GLUCOKINASE"/>
    <property type="match status" value="1"/>
</dbReference>
<keyword evidence="4" id="KW-0418">Kinase</keyword>
<feature type="chain" id="PRO_5043619665" evidence="8">
    <location>
        <begin position="20"/>
        <end position="521"/>
    </location>
</feature>
<evidence type="ECO:0000256" key="3">
    <source>
        <dbReference type="ARBA" id="ARBA00022723"/>
    </source>
</evidence>
<organism evidence="9 10">
    <name type="scientific">Anaeramoeba flamelloides</name>
    <dbReference type="NCBI Taxonomy" id="1746091"/>
    <lineage>
        <taxon>Eukaryota</taxon>
        <taxon>Metamonada</taxon>
        <taxon>Anaeramoebidae</taxon>
        <taxon>Anaeramoeba</taxon>
    </lineage>
</organism>
<dbReference type="PANTHER" id="PTHR21208">
    <property type="entry name" value="ADP-DEPENDENT GLUCOKINASE"/>
    <property type="match status" value="1"/>
</dbReference>
<keyword evidence="5" id="KW-0460">Magnesium</keyword>
<accession>A0AAV7ZTA9</accession>
<dbReference type="GO" id="GO:0006006">
    <property type="term" value="P:glucose metabolic process"/>
    <property type="evidence" value="ECO:0007669"/>
    <property type="project" value="TreeGrafter"/>
</dbReference>
<dbReference type="AlphaFoldDB" id="A0AAV7ZTA9"/>
<dbReference type="Pfam" id="PF04587">
    <property type="entry name" value="ADP_PFK_GK"/>
    <property type="match status" value="1"/>
</dbReference>